<keyword evidence="4 7" id="KW-0812">Transmembrane</keyword>
<feature type="domain" description="ABC transmembrane type-1" evidence="8">
    <location>
        <begin position="81"/>
        <end position="295"/>
    </location>
</feature>
<dbReference type="EMBL" id="CP053661">
    <property type="protein sequence ID" value="QKD83569.1"/>
    <property type="molecule type" value="Genomic_DNA"/>
</dbReference>
<proteinExistence type="inferred from homology"/>
<protein>
    <submittedName>
        <fullName evidence="9">Sugar ABC transporter permease</fullName>
    </submittedName>
</protein>
<evidence type="ECO:0000256" key="6">
    <source>
        <dbReference type="ARBA" id="ARBA00023136"/>
    </source>
</evidence>
<feature type="transmembrane region" description="Helical" evidence="7">
    <location>
        <begin position="86"/>
        <end position="106"/>
    </location>
</feature>
<reference evidence="9 10" key="1">
    <citation type="submission" date="2020-05" db="EMBL/GenBank/DDBJ databases">
        <title>Complete genome sequence of of a novel Thermoleptolyngbya strain isolated from hot springs of Ganzi, Sichuan China.</title>
        <authorList>
            <person name="Tang J."/>
            <person name="Daroch M."/>
            <person name="Li L."/>
            <person name="Waleron K."/>
            <person name="Waleron M."/>
            <person name="Waleron M."/>
        </authorList>
    </citation>
    <scope>NUCLEOTIDE SEQUENCE [LARGE SCALE GENOMIC DNA]</scope>
    <source>
        <strain evidence="9 10">PKUAC-SCTA183</strain>
    </source>
</reference>
<keyword evidence="6 7" id="KW-0472">Membrane</keyword>
<dbReference type="Pfam" id="PF00528">
    <property type="entry name" value="BPD_transp_1"/>
    <property type="match status" value="1"/>
</dbReference>
<comment type="subcellular location">
    <subcellularLocation>
        <location evidence="1 7">Cell membrane</location>
        <topology evidence="1 7">Multi-pass membrane protein</topology>
    </subcellularLocation>
</comment>
<dbReference type="AlphaFoldDB" id="A0A6M8B852"/>
<evidence type="ECO:0000256" key="5">
    <source>
        <dbReference type="ARBA" id="ARBA00022989"/>
    </source>
</evidence>
<keyword evidence="2 7" id="KW-0813">Transport</keyword>
<feature type="transmembrane region" description="Helical" evidence="7">
    <location>
        <begin position="118"/>
        <end position="138"/>
    </location>
</feature>
<organism evidence="9 10">
    <name type="scientific">Thermoleptolyngbya sichuanensis A183</name>
    <dbReference type="NCBI Taxonomy" id="2737172"/>
    <lineage>
        <taxon>Bacteria</taxon>
        <taxon>Bacillati</taxon>
        <taxon>Cyanobacteriota</taxon>
        <taxon>Cyanophyceae</taxon>
        <taxon>Oculatellales</taxon>
        <taxon>Oculatellaceae</taxon>
        <taxon>Thermoleptolyngbya</taxon>
        <taxon>Thermoleptolyngbya sichuanensis</taxon>
    </lineage>
</organism>
<comment type="similarity">
    <text evidence="7">Belongs to the binding-protein-dependent transport system permease family.</text>
</comment>
<dbReference type="RefSeq" id="WP_172357420.1">
    <property type="nucleotide sequence ID" value="NZ_CP053661.1"/>
</dbReference>
<evidence type="ECO:0000256" key="2">
    <source>
        <dbReference type="ARBA" id="ARBA00022448"/>
    </source>
</evidence>
<accession>A0A6M8B852</accession>
<dbReference type="PANTHER" id="PTHR43005">
    <property type="entry name" value="BLR7065 PROTEIN"/>
    <property type="match status" value="1"/>
</dbReference>
<evidence type="ECO:0000256" key="4">
    <source>
        <dbReference type="ARBA" id="ARBA00022692"/>
    </source>
</evidence>
<dbReference type="GO" id="GO:0005886">
    <property type="term" value="C:plasma membrane"/>
    <property type="evidence" value="ECO:0007669"/>
    <property type="project" value="UniProtKB-SubCell"/>
</dbReference>
<evidence type="ECO:0000256" key="7">
    <source>
        <dbReference type="RuleBase" id="RU363032"/>
    </source>
</evidence>
<dbReference type="CDD" id="cd06261">
    <property type="entry name" value="TM_PBP2"/>
    <property type="match status" value="1"/>
</dbReference>
<keyword evidence="3" id="KW-1003">Cell membrane</keyword>
<keyword evidence="10" id="KW-1185">Reference proteome</keyword>
<evidence type="ECO:0000256" key="1">
    <source>
        <dbReference type="ARBA" id="ARBA00004651"/>
    </source>
</evidence>
<dbReference type="Proteomes" id="UP000505210">
    <property type="component" value="Chromosome"/>
</dbReference>
<dbReference type="GO" id="GO:0055085">
    <property type="term" value="P:transmembrane transport"/>
    <property type="evidence" value="ECO:0007669"/>
    <property type="project" value="InterPro"/>
</dbReference>
<evidence type="ECO:0000313" key="9">
    <source>
        <dbReference type="EMBL" id="QKD83569.1"/>
    </source>
</evidence>
<keyword evidence="5 7" id="KW-1133">Transmembrane helix</keyword>
<dbReference type="KEGG" id="theu:HPC62_16390"/>
<feature type="transmembrane region" description="Helical" evidence="7">
    <location>
        <begin position="220"/>
        <end position="242"/>
    </location>
</feature>
<gene>
    <name evidence="9" type="ORF">HPC62_16390</name>
</gene>
<sequence length="310" mass="33905">MPQPTLQQRDSRSDPYGNRRTGWLLVAPALLLLAVVYAYPILRAFWLGLFTQNLGTELQPVFSGFENLGRMAADGRFWQSLGNTTVFTLASLTLELILGMGMALVLNQAFRGRGWVRTIAILPWALPTALIALGWVWIFNDQYGVWNDILMRLGILQSGVNWLGDPTLAMLALIAADVWKTTSFVAILLLAGLQSIPQDLYEAHAMDGATRWQSFRQITLPLLMPQIVIASLFRFAQAFGIFDLVQVMTGGGPAGATETVSVYIYATVMRYLDFGYGAALVVVTFLLLVAVVAIATLLLAKARSASGETG</sequence>
<evidence type="ECO:0000313" key="10">
    <source>
        <dbReference type="Proteomes" id="UP000505210"/>
    </source>
</evidence>
<feature type="transmembrane region" description="Helical" evidence="7">
    <location>
        <begin position="274"/>
        <end position="300"/>
    </location>
</feature>
<name>A0A6M8B852_9CYAN</name>
<evidence type="ECO:0000259" key="8">
    <source>
        <dbReference type="PROSITE" id="PS50928"/>
    </source>
</evidence>
<dbReference type="PANTHER" id="PTHR43005:SF2">
    <property type="entry name" value="INTEGRAL MEMBRANE SUGAR TRANSPORT PROTEIN"/>
    <property type="match status" value="1"/>
</dbReference>
<dbReference type="InterPro" id="IPR000515">
    <property type="entry name" value="MetI-like"/>
</dbReference>
<dbReference type="PROSITE" id="PS50928">
    <property type="entry name" value="ABC_TM1"/>
    <property type="match status" value="1"/>
</dbReference>
<dbReference type="InterPro" id="IPR035906">
    <property type="entry name" value="MetI-like_sf"/>
</dbReference>
<dbReference type="Gene3D" id="1.10.3720.10">
    <property type="entry name" value="MetI-like"/>
    <property type="match status" value="1"/>
</dbReference>
<dbReference type="SUPFAM" id="SSF161098">
    <property type="entry name" value="MetI-like"/>
    <property type="match status" value="1"/>
</dbReference>
<feature type="transmembrane region" description="Helical" evidence="7">
    <location>
        <begin position="21"/>
        <end position="42"/>
    </location>
</feature>
<feature type="transmembrane region" description="Helical" evidence="7">
    <location>
        <begin position="168"/>
        <end position="191"/>
    </location>
</feature>
<evidence type="ECO:0000256" key="3">
    <source>
        <dbReference type="ARBA" id="ARBA00022475"/>
    </source>
</evidence>